<protein>
    <recommendedName>
        <fullName evidence="3">DUF4384 domain-containing protein</fullName>
    </recommendedName>
</protein>
<dbReference type="InterPro" id="IPR025493">
    <property type="entry name" value="DUF4384"/>
</dbReference>
<proteinExistence type="predicted"/>
<feature type="region of interest" description="Disordered" evidence="1">
    <location>
        <begin position="494"/>
        <end position="559"/>
    </location>
</feature>
<reference evidence="4 5" key="1">
    <citation type="submission" date="2016-10" db="EMBL/GenBank/DDBJ databases">
        <authorList>
            <person name="de Groot N.N."/>
        </authorList>
    </citation>
    <scope>NUCLEOTIDE SEQUENCE [LARGE SCALE GENOMIC DNA]</scope>
    <source>
        <strain evidence="4 5">DSM 19981</strain>
    </source>
</reference>
<dbReference type="OrthoDB" id="8434699at2"/>
<evidence type="ECO:0000313" key="4">
    <source>
        <dbReference type="EMBL" id="SFL13130.1"/>
    </source>
</evidence>
<evidence type="ECO:0000259" key="3">
    <source>
        <dbReference type="Pfam" id="PF14326"/>
    </source>
</evidence>
<dbReference type="Pfam" id="PF14326">
    <property type="entry name" value="DUF4384"/>
    <property type="match status" value="1"/>
</dbReference>
<dbReference type="EMBL" id="FOSQ01000023">
    <property type="protein sequence ID" value="SFL13130.1"/>
    <property type="molecule type" value="Genomic_DNA"/>
</dbReference>
<evidence type="ECO:0000313" key="5">
    <source>
        <dbReference type="Proteomes" id="UP000199473"/>
    </source>
</evidence>
<dbReference type="STRING" id="1123062.SAMN02745775_12327"/>
<gene>
    <name evidence="4" type="ORF">SAMN02745775_12327</name>
</gene>
<feature type="chain" id="PRO_5011618671" description="DUF4384 domain-containing protein" evidence="2">
    <location>
        <begin position="19"/>
        <end position="559"/>
    </location>
</feature>
<keyword evidence="2" id="KW-0732">Signal</keyword>
<evidence type="ECO:0000256" key="1">
    <source>
        <dbReference type="SAM" id="MobiDB-lite"/>
    </source>
</evidence>
<feature type="signal peptide" evidence="2">
    <location>
        <begin position="1"/>
        <end position="18"/>
    </location>
</feature>
<sequence length="559" mass="59413">MSRAIRLACVALATVALAGCLEVPAGAGLVASQPGQLPVRPATPFSDSLRCLDTLLGVQRTQGSQFRRAEVSVGLIPDATGRLNPGLRDMLISAVNRASMTSQRFIAIEVLDLAQFTPSYMSQGGVPGVAIGLPDTPIGGLQIVGSLSQADRGVQASNAEAGLAQRDSIFGVSLTGDLSTVGVDLRLVRVNDRAVLATTSNALVLQNRNFGWNAEFRIGSYGINLGYSVDRREGPHQAVRTLLEIAVVELLGQYAQLPYFHCLSIGRDNPEVRRQTLAWYQEMSATERDAFVRRRLADVGFTDVPPAPASLSAFLVDFQNAVGLSPNGTLDFETFHRLATVSLRPGEVPAPVRPDRQGPQRRTIAVDVVQVTGEGVDTARLALELSVAPAGHVLCYYRDDQGTIVQLFPNDVNGDSPITVDEPLHLPASPRGRAEYAIMPTLGPGFGQVGFLCFNSADPLLLRLPTALRTGSFQPVALRSFEEILQAVRTVGGPDVGHVLTTRATPAGRWVRTGPQPEDGNLAPRPRPPEADRPGGRAPLASGRPAPPPPPTSASGAAR</sequence>
<evidence type="ECO:0000256" key="2">
    <source>
        <dbReference type="SAM" id="SignalP"/>
    </source>
</evidence>
<dbReference type="RefSeq" id="WP_092963322.1">
    <property type="nucleotide sequence ID" value="NZ_FOSQ01000023.1"/>
</dbReference>
<dbReference type="Gene3D" id="3.40.50.10610">
    <property type="entry name" value="ABC-type transport auxiliary lipoprotein component"/>
    <property type="match status" value="1"/>
</dbReference>
<accession>A0A1I4F769</accession>
<name>A0A1I4F769_9PROT</name>
<dbReference type="PROSITE" id="PS51257">
    <property type="entry name" value="PROKAR_LIPOPROTEIN"/>
    <property type="match status" value="1"/>
</dbReference>
<dbReference type="AlphaFoldDB" id="A0A1I4F769"/>
<organism evidence="4 5">
    <name type="scientific">Falsiroseomonas stagni DSM 19981</name>
    <dbReference type="NCBI Taxonomy" id="1123062"/>
    <lineage>
        <taxon>Bacteria</taxon>
        <taxon>Pseudomonadati</taxon>
        <taxon>Pseudomonadota</taxon>
        <taxon>Alphaproteobacteria</taxon>
        <taxon>Acetobacterales</taxon>
        <taxon>Roseomonadaceae</taxon>
        <taxon>Falsiroseomonas</taxon>
    </lineage>
</organism>
<dbReference type="Proteomes" id="UP000199473">
    <property type="component" value="Unassembled WGS sequence"/>
</dbReference>
<keyword evidence="5" id="KW-1185">Reference proteome</keyword>
<feature type="domain" description="DUF4384" evidence="3">
    <location>
        <begin position="380"/>
        <end position="443"/>
    </location>
</feature>